<feature type="non-terminal residue" evidence="2">
    <location>
        <position position="1"/>
    </location>
</feature>
<organism evidence="2">
    <name type="scientific">uncultured Solirubrobacterales bacterium</name>
    <dbReference type="NCBI Taxonomy" id="768556"/>
    <lineage>
        <taxon>Bacteria</taxon>
        <taxon>Bacillati</taxon>
        <taxon>Actinomycetota</taxon>
        <taxon>Thermoleophilia</taxon>
        <taxon>Solirubrobacterales</taxon>
        <taxon>environmental samples</taxon>
    </lineage>
</organism>
<feature type="region of interest" description="Disordered" evidence="1">
    <location>
        <begin position="72"/>
        <end position="117"/>
    </location>
</feature>
<gene>
    <name evidence="2" type="ORF">AVDCRST_MAG45-2244</name>
</gene>
<feature type="compositionally biased region" description="Basic and acidic residues" evidence="1">
    <location>
        <begin position="72"/>
        <end position="90"/>
    </location>
</feature>
<feature type="compositionally biased region" description="Basic and acidic residues" evidence="1">
    <location>
        <begin position="175"/>
        <end position="190"/>
    </location>
</feature>
<feature type="compositionally biased region" description="Basic residues" evidence="1">
    <location>
        <begin position="248"/>
        <end position="260"/>
    </location>
</feature>
<name>A0A6J4T838_9ACTN</name>
<feature type="region of interest" description="Disordered" evidence="1">
    <location>
        <begin position="347"/>
        <end position="489"/>
    </location>
</feature>
<dbReference type="EMBL" id="CADCVU010000190">
    <property type="protein sequence ID" value="CAA9516643.1"/>
    <property type="molecule type" value="Genomic_DNA"/>
</dbReference>
<feature type="compositionally biased region" description="Basic residues" evidence="1">
    <location>
        <begin position="395"/>
        <end position="423"/>
    </location>
</feature>
<feature type="region of interest" description="Disordered" evidence="1">
    <location>
        <begin position="135"/>
        <end position="200"/>
    </location>
</feature>
<sequence length="489" mass="54139">DRRHPAALRGDEDRLALDSAPAHGRRHLLCAHADAGGPGAALLPARVRHDRERRDLARHRLPALLLGAHPGDRQARRHLRQEATARDLARGLRGRGAGRSPGLEPRVADRLSHPPGRRRRRLPALLWDHPRRVPAGEGRARHRHRLLGLRGRRRRRARDQRDHPRVPRLALALPHRGDSRAPGRGGDRPPRAGVADADADEARLRRSVRALAGARDAAARDQPGQRLGLVLGRGHRPARGQWAPVRSVGRRRAARARAHGRPGDARPPQDGGYQRDHIPRRLRHVLDLHLATELRADAGRAVGRPRRAGGLRLRGVADRVRPVLRAVLGGHALRRTDRGLARIAVRSGAAAAHRARRGGLRPRPVRARPRPAVAHLPVDGSARRGNRLLPGRGGQARRRQRSLARDRRRLGHQHHNAHGRRCPRCAGRRDDHLGQRDPRDERAGRDGLHGRLQHRNDRGPRGASADAPAHPRGPPRTHGGRPGARGRDL</sequence>
<evidence type="ECO:0000256" key="1">
    <source>
        <dbReference type="SAM" id="MobiDB-lite"/>
    </source>
</evidence>
<dbReference type="AlphaFoldDB" id="A0A6J4T838"/>
<protein>
    <submittedName>
        <fullName evidence="2">Uncharacterized protein</fullName>
    </submittedName>
</protein>
<proteinExistence type="predicted"/>
<feature type="compositionally biased region" description="Basic residues" evidence="1">
    <location>
        <begin position="353"/>
        <end position="369"/>
    </location>
</feature>
<accession>A0A6J4T838</accession>
<feature type="non-terminal residue" evidence="2">
    <location>
        <position position="489"/>
    </location>
</feature>
<feature type="compositionally biased region" description="Basic and acidic residues" evidence="1">
    <location>
        <begin position="427"/>
        <end position="460"/>
    </location>
</feature>
<evidence type="ECO:0000313" key="2">
    <source>
        <dbReference type="EMBL" id="CAA9516643.1"/>
    </source>
</evidence>
<reference evidence="2" key="1">
    <citation type="submission" date="2020-02" db="EMBL/GenBank/DDBJ databases">
        <authorList>
            <person name="Meier V. D."/>
        </authorList>
    </citation>
    <scope>NUCLEOTIDE SEQUENCE</scope>
    <source>
        <strain evidence="2">AVDCRST_MAG45</strain>
    </source>
</reference>
<feature type="region of interest" description="Disordered" evidence="1">
    <location>
        <begin position="245"/>
        <end position="275"/>
    </location>
</feature>
<feature type="compositionally biased region" description="Basic residues" evidence="1">
    <location>
        <begin position="140"/>
        <end position="158"/>
    </location>
</feature>